<dbReference type="GO" id="GO:0005737">
    <property type="term" value="C:cytoplasm"/>
    <property type="evidence" value="ECO:0007669"/>
    <property type="project" value="UniProtKB-SubCell"/>
</dbReference>
<evidence type="ECO:0000256" key="7">
    <source>
        <dbReference type="HAMAP-Rule" id="MF_00020"/>
    </source>
</evidence>
<feature type="binding site" evidence="7">
    <location>
        <position position="88"/>
    </location>
    <ligand>
        <name>substrate</name>
    </ligand>
</feature>
<evidence type="ECO:0000256" key="8">
    <source>
        <dbReference type="RuleBase" id="RU003835"/>
    </source>
</evidence>
<dbReference type="InterPro" id="IPR004372">
    <property type="entry name" value="Ac/propionate_kinase"/>
</dbReference>
<comment type="similarity">
    <text evidence="1 7 8">Belongs to the acetokinase family.</text>
</comment>
<feature type="binding site" evidence="7">
    <location>
        <position position="7"/>
    </location>
    <ligand>
        <name>Mg(2+)</name>
        <dbReference type="ChEBI" id="CHEBI:18420"/>
    </ligand>
</feature>
<reference evidence="10" key="1">
    <citation type="submission" date="2015-06" db="EMBL/GenBank/DDBJ databases">
        <authorList>
            <person name="Parisi A."/>
            <person name="Chiara M."/>
            <person name="Florio D."/>
            <person name="Miccolupo A."/>
            <person name="Manzari C."/>
            <person name="Mion D."/>
            <person name="Caruso M."/>
            <person name="D'erchia A.M."/>
            <person name="Zanoni R."/>
        </authorList>
    </citation>
    <scope>NUCLEOTIDE SEQUENCE [LARGE SCALE GENOMIC DNA]</scope>
    <source>
        <strain evidence="10">73/13</strain>
    </source>
</reference>
<gene>
    <name evidence="7" type="primary">ackA</name>
    <name evidence="9" type="ORF">AA994_06190</name>
</gene>
<feature type="binding site" evidence="7">
    <location>
        <position position="379"/>
    </location>
    <ligand>
        <name>Mg(2+)</name>
        <dbReference type="ChEBI" id="CHEBI:18420"/>
    </ligand>
</feature>
<dbReference type="PANTHER" id="PTHR21060:SF15">
    <property type="entry name" value="ACETATE KINASE-RELATED"/>
    <property type="match status" value="1"/>
</dbReference>
<dbReference type="Gene3D" id="3.30.420.40">
    <property type="match status" value="2"/>
</dbReference>
<comment type="pathway">
    <text evidence="7">Metabolic intermediate biosynthesis; acetyl-CoA biosynthesis; acetyl-CoA from acetate: step 1/2.</text>
</comment>
<sequence>MKILVLNSGSSSIKFKLFDNKVVLASGLVEKIGNNQSKIELKNAKTGTKMRRDTHIANHEKGLQLVEELFNESGILRDLNELDGCGHRIVHGGKNLTEHCLVDNFVLEEIDRVSAIAPLHNPAHLAGIKTMLKAAPKVPNATIFDTAFHKSMPDFAYMYALPYDYYTEYNIRKYGFHGTSHSYVSSRAAILMQKENINAISAHLGNGASVCAIENGKSIDTSMGFTPLEGLMMGTRCGDIDPATLPFIAKAKNLNADMLDTMMNKQSGLYGVCGYNDFRDVVSEIQNGNNLARLALDMYCYRLAKYIGSYFAILPHTDALIFTAGVGENASLVRQKTCERLKHLGFELDENLNEKSESGEREISKANSKVKIFVIPTDEELEIAKITEGLIKKLKIKA</sequence>
<comment type="subunit">
    <text evidence="7">Homodimer.</text>
</comment>
<dbReference type="InterPro" id="IPR023865">
    <property type="entry name" value="Aliphatic_acid_kinase_CS"/>
</dbReference>
<evidence type="ECO:0000256" key="2">
    <source>
        <dbReference type="ARBA" id="ARBA00022679"/>
    </source>
</evidence>
<evidence type="ECO:0000256" key="5">
    <source>
        <dbReference type="ARBA" id="ARBA00022840"/>
    </source>
</evidence>
<dbReference type="PROSITE" id="PS01075">
    <property type="entry name" value="ACETATE_KINASE_1"/>
    <property type="match status" value="1"/>
</dbReference>
<evidence type="ECO:0000256" key="1">
    <source>
        <dbReference type="ARBA" id="ARBA00008748"/>
    </source>
</evidence>
<dbReference type="Pfam" id="PF00871">
    <property type="entry name" value="Acetate_kinase"/>
    <property type="match status" value="1"/>
</dbReference>
<feature type="binding site" evidence="7">
    <location>
        <begin position="277"/>
        <end position="279"/>
    </location>
    <ligand>
        <name>ATP</name>
        <dbReference type="ChEBI" id="CHEBI:30616"/>
    </ligand>
</feature>
<feature type="binding site" evidence="7">
    <location>
        <begin position="203"/>
        <end position="207"/>
    </location>
    <ligand>
        <name>ATP</name>
        <dbReference type="ChEBI" id="CHEBI:30616"/>
    </ligand>
</feature>
<evidence type="ECO:0000313" key="9">
    <source>
        <dbReference type="EMBL" id="PHY90118.1"/>
    </source>
</evidence>
<keyword evidence="6 7" id="KW-0460">Magnesium</keyword>
<keyword evidence="4 7" id="KW-0418">Kinase</keyword>
<dbReference type="GO" id="GO:0000287">
    <property type="term" value="F:magnesium ion binding"/>
    <property type="evidence" value="ECO:0007669"/>
    <property type="project" value="UniProtKB-UniRule"/>
</dbReference>
<organism evidence="9 10">
    <name type="scientific">Campylobacter vulpis</name>
    <dbReference type="NCBI Taxonomy" id="1655500"/>
    <lineage>
        <taxon>Bacteria</taxon>
        <taxon>Pseudomonadati</taxon>
        <taxon>Campylobacterota</taxon>
        <taxon>Epsilonproteobacteria</taxon>
        <taxon>Campylobacterales</taxon>
        <taxon>Campylobacteraceae</taxon>
        <taxon>Campylobacter</taxon>
    </lineage>
</organism>
<dbReference type="PANTHER" id="PTHR21060">
    <property type="entry name" value="ACETATE KINASE"/>
    <property type="match status" value="1"/>
</dbReference>
<keyword evidence="7" id="KW-0479">Metal-binding</keyword>
<feature type="site" description="Transition state stabilizer" evidence="7">
    <location>
        <position position="177"/>
    </location>
</feature>
<dbReference type="GO" id="GO:0008776">
    <property type="term" value="F:acetate kinase activity"/>
    <property type="evidence" value="ECO:0007669"/>
    <property type="project" value="UniProtKB-UniRule"/>
</dbReference>
<protein>
    <recommendedName>
        <fullName evidence="7">Acetate kinase</fullName>
        <ecNumber evidence="7">2.7.2.1</ecNumber>
    </recommendedName>
    <alternativeName>
        <fullName evidence="7">Acetokinase</fullName>
    </alternativeName>
</protein>
<dbReference type="GO" id="GO:0005524">
    <property type="term" value="F:ATP binding"/>
    <property type="evidence" value="ECO:0007669"/>
    <property type="project" value="UniProtKB-KW"/>
</dbReference>
<dbReference type="SUPFAM" id="SSF53067">
    <property type="entry name" value="Actin-like ATPase domain"/>
    <property type="match status" value="2"/>
</dbReference>
<dbReference type="HAMAP" id="MF_00020">
    <property type="entry name" value="Acetate_kinase"/>
    <property type="match status" value="1"/>
</dbReference>
<proteinExistence type="inferred from homology"/>
<dbReference type="GO" id="GO:0006083">
    <property type="term" value="P:acetate metabolic process"/>
    <property type="evidence" value="ECO:0007669"/>
    <property type="project" value="TreeGrafter"/>
</dbReference>
<feature type="binding site" evidence="7">
    <location>
        <position position="14"/>
    </location>
    <ligand>
        <name>ATP</name>
        <dbReference type="ChEBI" id="CHEBI:30616"/>
    </ligand>
</feature>
<keyword evidence="3 7" id="KW-0547">Nucleotide-binding</keyword>
<evidence type="ECO:0000256" key="3">
    <source>
        <dbReference type="ARBA" id="ARBA00022741"/>
    </source>
</evidence>
<dbReference type="PROSITE" id="PS01076">
    <property type="entry name" value="ACETATE_KINASE_2"/>
    <property type="match status" value="1"/>
</dbReference>
<dbReference type="UniPathway" id="UPA00340">
    <property type="reaction ID" value="UER00458"/>
</dbReference>
<dbReference type="GO" id="GO:0006085">
    <property type="term" value="P:acetyl-CoA biosynthetic process"/>
    <property type="evidence" value="ECO:0007669"/>
    <property type="project" value="UniProtKB-UniRule"/>
</dbReference>
<dbReference type="RefSeq" id="WP_099462020.1">
    <property type="nucleotide sequence ID" value="NZ_LDWY01000076.1"/>
</dbReference>
<comment type="function">
    <text evidence="7">Catalyzes the formation of acetyl phosphate from acetate and ATP. Can also catalyze the reverse reaction.</text>
</comment>
<keyword evidence="5 7" id="KW-0067">ATP-binding</keyword>
<dbReference type="CDD" id="cd24010">
    <property type="entry name" value="ASKHA_NBD_AcK_PK"/>
    <property type="match status" value="1"/>
</dbReference>
<feature type="site" description="Transition state stabilizer" evidence="7">
    <location>
        <position position="236"/>
    </location>
</feature>
<evidence type="ECO:0000313" key="10">
    <source>
        <dbReference type="Proteomes" id="UP000237472"/>
    </source>
</evidence>
<comment type="catalytic activity">
    <reaction evidence="7">
        <text>acetate + ATP = acetyl phosphate + ADP</text>
        <dbReference type="Rhea" id="RHEA:11352"/>
        <dbReference type="ChEBI" id="CHEBI:22191"/>
        <dbReference type="ChEBI" id="CHEBI:30089"/>
        <dbReference type="ChEBI" id="CHEBI:30616"/>
        <dbReference type="ChEBI" id="CHEBI:456216"/>
        <dbReference type="EC" id="2.7.2.1"/>
    </reaction>
</comment>
<dbReference type="PRINTS" id="PR00471">
    <property type="entry name" value="ACETATEKNASE"/>
</dbReference>
<dbReference type="NCBIfam" id="TIGR00016">
    <property type="entry name" value="ackA"/>
    <property type="match status" value="1"/>
</dbReference>
<comment type="subcellular location">
    <subcellularLocation>
        <location evidence="7">Cytoplasm</location>
    </subcellularLocation>
</comment>
<dbReference type="InterPro" id="IPR000890">
    <property type="entry name" value="Aliphatic_acid_kin_short-chain"/>
</dbReference>
<name>A0A2G4R0Q7_9BACT</name>
<dbReference type="AlphaFoldDB" id="A0A2G4R0Q7"/>
<feature type="active site" description="Proton donor/acceptor" evidence="7">
    <location>
        <position position="145"/>
    </location>
</feature>
<evidence type="ECO:0000256" key="6">
    <source>
        <dbReference type="ARBA" id="ARBA00022842"/>
    </source>
</evidence>
<feature type="binding site" evidence="7">
    <location>
        <begin position="325"/>
        <end position="329"/>
    </location>
    <ligand>
        <name>ATP</name>
        <dbReference type="ChEBI" id="CHEBI:30616"/>
    </ligand>
</feature>
<dbReference type="PIRSF" id="PIRSF000722">
    <property type="entry name" value="Acetate_prop_kin"/>
    <property type="match status" value="1"/>
</dbReference>
<keyword evidence="7" id="KW-0963">Cytoplasm</keyword>
<dbReference type="OrthoDB" id="9802453at2"/>
<dbReference type="Proteomes" id="UP000237472">
    <property type="component" value="Unassembled WGS sequence"/>
</dbReference>
<comment type="cofactor">
    <cofactor evidence="7">
        <name>Mg(2+)</name>
        <dbReference type="ChEBI" id="CHEBI:18420"/>
    </cofactor>
    <cofactor evidence="7">
        <name>Mn(2+)</name>
        <dbReference type="ChEBI" id="CHEBI:29035"/>
    </cofactor>
    <text evidence="7">Mg(2+). Can also accept Mn(2+).</text>
</comment>
<keyword evidence="2 7" id="KW-0808">Transferase</keyword>
<accession>A0A2G4R0Q7</accession>
<evidence type="ECO:0000256" key="4">
    <source>
        <dbReference type="ARBA" id="ARBA00022777"/>
    </source>
</evidence>
<dbReference type="EC" id="2.7.2.1" evidence="7"/>
<dbReference type="EMBL" id="LDWY01000076">
    <property type="protein sequence ID" value="PHY90118.1"/>
    <property type="molecule type" value="Genomic_DNA"/>
</dbReference>
<dbReference type="InterPro" id="IPR043129">
    <property type="entry name" value="ATPase_NBD"/>
</dbReference>
<comment type="caution">
    <text evidence="9">The sequence shown here is derived from an EMBL/GenBank/DDBJ whole genome shotgun (WGS) entry which is preliminary data.</text>
</comment>